<dbReference type="SMART" id="SM00312">
    <property type="entry name" value="PX"/>
    <property type="match status" value="1"/>
</dbReference>
<dbReference type="Pfam" id="PF00787">
    <property type="entry name" value="PX"/>
    <property type="match status" value="1"/>
</dbReference>
<dbReference type="Pfam" id="PF12828">
    <property type="entry name" value="PXB"/>
    <property type="match status" value="1"/>
</dbReference>
<dbReference type="SUPFAM" id="SSF64268">
    <property type="entry name" value="PX domain"/>
    <property type="match status" value="1"/>
</dbReference>
<keyword evidence="4" id="KW-1185">Reference proteome</keyword>
<dbReference type="PANTHER" id="PTHR47185">
    <property type="entry name" value="PX DOMAIN-CONTAINING PROTEIN YPR097W"/>
    <property type="match status" value="1"/>
</dbReference>
<dbReference type="InterPro" id="IPR001683">
    <property type="entry name" value="PX_dom"/>
</dbReference>
<dbReference type="OrthoDB" id="71672at2759"/>
<dbReference type="AlphaFoldDB" id="A0A9P8QJK5"/>
<dbReference type="Proteomes" id="UP000827724">
    <property type="component" value="Unassembled WGS sequence"/>
</dbReference>
<accession>A0A9P8QJK5</accession>
<dbReference type="PANTHER" id="PTHR47185:SF1">
    <property type="entry name" value="PX DOMAIN-CONTAINING PROTEIN YPR097W"/>
    <property type="match status" value="1"/>
</dbReference>
<name>A0A9P8QJK5_9HYPO</name>
<evidence type="ECO:0000256" key="1">
    <source>
        <dbReference type="SAM" id="MobiDB-lite"/>
    </source>
</evidence>
<dbReference type="InterPro" id="IPR024554">
    <property type="entry name" value="LEC1-like_C"/>
</dbReference>
<organism evidence="3 4">
    <name type="scientific">Trichoderma cornu-damae</name>
    <dbReference type="NCBI Taxonomy" id="654480"/>
    <lineage>
        <taxon>Eukaryota</taxon>
        <taxon>Fungi</taxon>
        <taxon>Dikarya</taxon>
        <taxon>Ascomycota</taxon>
        <taxon>Pezizomycotina</taxon>
        <taxon>Sordariomycetes</taxon>
        <taxon>Hypocreomycetidae</taxon>
        <taxon>Hypocreales</taxon>
        <taxon>Hypocreaceae</taxon>
        <taxon>Trichoderma</taxon>
    </lineage>
</organism>
<comment type="caution">
    <text evidence="3">The sequence shown here is derived from an EMBL/GenBank/DDBJ whole genome shotgun (WGS) entry which is preliminary data.</text>
</comment>
<feature type="domain" description="PX" evidence="2">
    <location>
        <begin position="201"/>
        <end position="401"/>
    </location>
</feature>
<evidence type="ECO:0000313" key="4">
    <source>
        <dbReference type="Proteomes" id="UP000827724"/>
    </source>
</evidence>
<evidence type="ECO:0000259" key="2">
    <source>
        <dbReference type="PROSITE" id="PS50195"/>
    </source>
</evidence>
<gene>
    <name evidence="3" type="ORF">Trco_005733</name>
</gene>
<sequence>MTAVEEALPESGAAAASLPIRANGSGAAPASSNALTGKQEHYLKRELIGDQVRWEINELNSPTALQRFGAPFKSEQGEVSPQESELPILRYIFVHHVRDFPFLDKAREKEFWQDKLQVFLESFATKQISSSEDRLEETKRRKLAIKAQKLVELMMVSGIPTSSGFEERIKFSEIEIVDSNAIDRGVMNTLPEGNYINGWDVNVAGVRVTSVKRNVRYHKHAQFILRIKRKGELEHFVGRRYGDFSKLHRKLRTELPGRVLPALPKKNRSDARASGLVTTFASTGNDSDASSVSSISTRRMRLSQNFSGAASLLSPSGVTRGSGSIRSAKSNRSRKGASPRPSVDGQASSGTGTPDGKHEVLLWREHQRVSLRAFLRSLLHNPQIANTKAMLEFFSGDPITPTDEDVEDIMRRKALDEKRMEEQKEFYEIARRRAAELDEYMEQSVAPGPSSIGRAFPFRTRFSGLTTAYRFRRDIVEHNGLTLLFREIKEKETIDALSIQYRKFAEWLRIEIAAVVYHLFLAEDNSADMFAQAKRIHSLVPYTVIKNVIRIANPAAVMSGVLDVFLAQPFGTRSLLQRMFSLALHDGIRSFQRSIDALGLKIGDPVFTEKIKRYTSAEEDIKKEIRREAEDEDIDIIVVILRSELIEPELTGEQIQRLFNAYVAFNNAVENIDEELKQGAQLFSYLKQLLKLCTRHRDKSMLLQLIEEPVTLQLLRDLFTIFYEPLVRVYKSANVYNSVTDFAVFIDDMIKVVEKCREDDASADPNQTVQAFIDLCARHEHNFYKFVHEIHAHDNGLFTQLMQWIEGILEFLRKGPRNGTLNVNALFEGGVSSGIVNKGKAIEEIDALIAWQEARKKWHSDKTQQKMAAEGQPGTDTMPTGFSSSDFGLNGEDLEDLAYDDDSETEAEEEDNLDPIEAERQRRAKRRDRLRRSAGEPVKPSISEVHKLKENFLVMLRNVLAD</sequence>
<feature type="compositionally biased region" description="Acidic residues" evidence="1">
    <location>
        <begin position="900"/>
        <end position="916"/>
    </location>
</feature>
<dbReference type="InterPro" id="IPR036871">
    <property type="entry name" value="PX_dom_sf"/>
</dbReference>
<feature type="region of interest" description="Disordered" evidence="1">
    <location>
        <begin position="900"/>
        <end position="944"/>
    </location>
</feature>
<dbReference type="Gene3D" id="3.30.1520.10">
    <property type="entry name" value="Phox-like domain"/>
    <property type="match status" value="1"/>
</dbReference>
<proteinExistence type="predicted"/>
<dbReference type="Pfam" id="PF12825">
    <property type="entry name" value="DUF3818"/>
    <property type="match status" value="1"/>
</dbReference>
<dbReference type="CDD" id="cd06869">
    <property type="entry name" value="PX_UP2_fungi"/>
    <property type="match status" value="1"/>
</dbReference>
<evidence type="ECO:0000313" key="3">
    <source>
        <dbReference type="EMBL" id="KAH6606580.1"/>
    </source>
</evidence>
<dbReference type="InterPro" id="IPR047168">
    <property type="entry name" value="LEC1-like"/>
</dbReference>
<reference evidence="3" key="1">
    <citation type="submission" date="2021-08" db="EMBL/GenBank/DDBJ databases">
        <title>Chromosome-Level Trichoderma cornu-damae using Hi-C Data.</title>
        <authorList>
            <person name="Kim C.S."/>
        </authorList>
    </citation>
    <scope>NUCLEOTIDE SEQUENCE</scope>
    <source>
        <strain evidence="3">KA19-0412C</strain>
    </source>
</reference>
<protein>
    <submittedName>
        <fullName evidence="3">Px domain-containing</fullName>
    </submittedName>
</protein>
<dbReference type="PROSITE" id="PS50195">
    <property type="entry name" value="PX"/>
    <property type="match status" value="1"/>
</dbReference>
<dbReference type="InterPro" id="IPR024555">
    <property type="entry name" value="PX-associated"/>
</dbReference>
<dbReference type="GO" id="GO:0035091">
    <property type="term" value="F:phosphatidylinositol binding"/>
    <property type="evidence" value="ECO:0007669"/>
    <property type="project" value="InterPro"/>
</dbReference>
<feature type="region of interest" description="Disordered" evidence="1">
    <location>
        <begin position="859"/>
        <end position="886"/>
    </location>
</feature>
<feature type="region of interest" description="Disordered" evidence="1">
    <location>
        <begin position="311"/>
        <end position="358"/>
    </location>
</feature>
<feature type="compositionally biased region" description="Basic residues" evidence="1">
    <location>
        <begin position="922"/>
        <end position="932"/>
    </location>
</feature>
<dbReference type="EMBL" id="JAIWOZ010000004">
    <property type="protein sequence ID" value="KAH6606580.1"/>
    <property type="molecule type" value="Genomic_DNA"/>
</dbReference>
<feature type="compositionally biased region" description="Polar residues" evidence="1">
    <location>
        <begin position="311"/>
        <end position="328"/>
    </location>
</feature>
<feature type="compositionally biased region" description="Polar residues" evidence="1">
    <location>
        <begin position="874"/>
        <end position="886"/>
    </location>
</feature>